<keyword evidence="1" id="KW-1133">Transmembrane helix</keyword>
<evidence type="ECO:0000313" key="3">
    <source>
        <dbReference type="Proteomes" id="UP000324222"/>
    </source>
</evidence>
<name>A0A5B7HZ20_PORTR</name>
<feature type="transmembrane region" description="Helical" evidence="1">
    <location>
        <begin position="16"/>
        <end position="35"/>
    </location>
</feature>
<organism evidence="2 3">
    <name type="scientific">Portunus trituberculatus</name>
    <name type="common">Swimming crab</name>
    <name type="synonym">Neptunus trituberculatus</name>
    <dbReference type="NCBI Taxonomy" id="210409"/>
    <lineage>
        <taxon>Eukaryota</taxon>
        <taxon>Metazoa</taxon>
        <taxon>Ecdysozoa</taxon>
        <taxon>Arthropoda</taxon>
        <taxon>Crustacea</taxon>
        <taxon>Multicrustacea</taxon>
        <taxon>Malacostraca</taxon>
        <taxon>Eumalacostraca</taxon>
        <taxon>Eucarida</taxon>
        <taxon>Decapoda</taxon>
        <taxon>Pleocyemata</taxon>
        <taxon>Brachyura</taxon>
        <taxon>Eubrachyura</taxon>
        <taxon>Portunoidea</taxon>
        <taxon>Portunidae</taxon>
        <taxon>Portuninae</taxon>
        <taxon>Portunus</taxon>
    </lineage>
</organism>
<proteinExistence type="predicted"/>
<evidence type="ECO:0000256" key="1">
    <source>
        <dbReference type="SAM" id="Phobius"/>
    </source>
</evidence>
<dbReference type="Proteomes" id="UP000324222">
    <property type="component" value="Unassembled WGS sequence"/>
</dbReference>
<keyword evidence="1" id="KW-0812">Transmembrane</keyword>
<sequence>MHSPANQVPIRCQSSALPLIFYSGVVVTEWFKILAFQRTKHYKDRVCGMLTLMWSSGVACATQVRSGLRFLPSGYK</sequence>
<evidence type="ECO:0000313" key="2">
    <source>
        <dbReference type="EMBL" id="MPC73714.1"/>
    </source>
</evidence>
<keyword evidence="3" id="KW-1185">Reference proteome</keyword>
<accession>A0A5B7HZ20</accession>
<protein>
    <submittedName>
        <fullName evidence="2">Uncharacterized protein</fullName>
    </submittedName>
</protein>
<comment type="caution">
    <text evidence="2">The sequence shown here is derived from an EMBL/GenBank/DDBJ whole genome shotgun (WGS) entry which is preliminary data.</text>
</comment>
<dbReference type="EMBL" id="VSRR010037368">
    <property type="protein sequence ID" value="MPC73714.1"/>
    <property type="molecule type" value="Genomic_DNA"/>
</dbReference>
<dbReference type="AlphaFoldDB" id="A0A5B7HZ20"/>
<gene>
    <name evidence="2" type="ORF">E2C01_068051</name>
</gene>
<reference evidence="2 3" key="1">
    <citation type="submission" date="2019-05" db="EMBL/GenBank/DDBJ databases">
        <title>Another draft genome of Portunus trituberculatus and its Hox gene families provides insights of decapod evolution.</title>
        <authorList>
            <person name="Jeong J.-H."/>
            <person name="Song I."/>
            <person name="Kim S."/>
            <person name="Choi T."/>
            <person name="Kim D."/>
            <person name="Ryu S."/>
            <person name="Kim W."/>
        </authorList>
    </citation>
    <scope>NUCLEOTIDE SEQUENCE [LARGE SCALE GENOMIC DNA]</scope>
    <source>
        <tissue evidence="2">Muscle</tissue>
    </source>
</reference>
<keyword evidence="1" id="KW-0472">Membrane</keyword>